<proteinExistence type="predicted"/>
<keyword evidence="1" id="KW-1133">Transmembrane helix</keyword>
<comment type="caution">
    <text evidence="3">The sequence shown here is derived from an EMBL/GenBank/DDBJ whole genome shotgun (WGS) entry which is preliminary data.</text>
</comment>
<evidence type="ECO:0000313" key="4">
    <source>
        <dbReference type="Proteomes" id="UP001189429"/>
    </source>
</evidence>
<dbReference type="Pfam" id="PF00173">
    <property type="entry name" value="Cyt-b5"/>
    <property type="match status" value="1"/>
</dbReference>
<dbReference type="SUPFAM" id="SSF55856">
    <property type="entry name" value="Cytochrome b5-like heme/steroid binding domain"/>
    <property type="match status" value="1"/>
</dbReference>
<dbReference type="InterPro" id="IPR036400">
    <property type="entry name" value="Cyt_B5-like_heme/steroid_sf"/>
</dbReference>
<evidence type="ECO:0000259" key="2">
    <source>
        <dbReference type="Pfam" id="PF00173"/>
    </source>
</evidence>
<evidence type="ECO:0000313" key="3">
    <source>
        <dbReference type="EMBL" id="CAK0900187.1"/>
    </source>
</evidence>
<dbReference type="Gene3D" id="3.10.120.10">
    <property type="entry name" value="Cytochrome b5-like heme/steroid binding domain"/>
    <property type="match status" value="1"/>
</dbReference>
<protein>
    <recommendedName>
        <fullName evidence="2">Cytochrome b5 heme-binding domain-containing protein</fullName>
    </recommendedName>
</protein>
<feature type="transmembrane region" description="Helical" evidence="1">
    <location>
        <begin position="159"/>
        <end position="177"/>
    </location>
</feature>
<reference evidence="3" key="1">
    <citation type="submission" date="2023-10" db="EMBL/GenBank/DDBJ databases">
        <authorList>
            <person name="Chen Y."/>
            <person name="Shah S."/>
            <person name="Dougan E. K."/>
            <person name="Thang M."/>
            <person name="Chan C."/>
        </authorList>
    </citation>
    <scope>NUCLEOTIDE SEQUENCE [LARGE SCALE GENOMIC DNA]</scope>
</reference>
<dbReference type="InterPro" id="IPR012171">
    <property type="entry name" value="Fatty_acid_desaturase"/>
</dbReference>
<dbReference type="Proteomes" id="UP001189429">
    <property type="component" value="Unassembled WGS sequence"/>
</dbReference>
<feature type="domain" description="Cytochrome b5 heme-binding" evidence="2">
    <location>
        <begin position="44"/>
        <end position="96"/>
    </location>
</feature>
<dbReference type="PANTHER" id="PTHR19353:SF19">
    <property type="entry name" value="DELTA(5) FATTY ACID DESATURASE C-RELATED"/>
    <property type="match status" value="1"/>
</dbReference>
<sequence>MGRVATAHGGEGGDETFARTRTNMAGKATLHNGQLRENPHAHHFYIDGKIYDFAEWRCIHPGGDMFFSAAFQRDISAAVHAYHANPEALNPILAKYEVELPDKEPHDFLASYMNVPQFILPPDFDAVRDVPQYDWDKKFMSVLRSKLRKPELQRKIKRADFAFDVVATGIIMLHYFLCFPAMYFGLVPCWVFIMGQVLTRTALAAVGHYHCHRRKDGVHDWADCFFDVQYVGASEVLFDGHVMLHHLYTETPADVKRTVFTFVLTLPRIWRVPLFTMTKFGEFFSGHLVRIRNFEFRTRSKAQRFKEAQLIAFRCVMLAEFFWACLCSRWQIWCLQFFCTVWLNMFLIVASHDFEVVREDQSYVGLDWGIFQIQHALDTYITGVQVVDLFLSAGLSCHRVHHCLPYQKSGFANIVSLPAVKSTCEEFGVEWAPARNLILDRWFPLMWYYLTAPAQVPASPAPIQTGGPGIWGFVKEHMVLRDYRRAVLSIWWSFTGATI</sequence>
<dbReference type="EMBL" id="CAUYUJ010020735">
    <property type="protein sequence ID" value="CAK0900187.1"/>
    <property type="molecule type" value="Genomic_DNA"/>
</dbReference>
<gene>
    <name evidence="3" type="ORF">PCOR1329_LOCUS77545</name>
</gene>
<dbReference type="InterPro" id="IPR001199">
    <property type="entry name" value="Cyt_B5-like_heme/steroid-bd"/>
</dbReference>
<name>A0ABN9XNQ8_9DINO</name>
<accession>A0ABN9XNQ8</accession>
<dbReference type="PANTHER" id="PTHR19353">
    <property type="entry name" value="FATTY ACID DESATURASE 2"/>
    <property type="match status" value="1"/>
</dbReference>
<keyword evidence="4" id="KW-1185">Reference proteome</keyword>
<keyword evidence="1" id="KW-0472">Membrane</keyword>
<evidence type="ECO:0000256" key="1">
    <source>
        <dbReference type="SAM" id="Phobius"/>
    </source>
</evidence>
<keyword evidence="1" id="KW-0812">Transmembrane</keyword>
<organism evidence="3 4">
    <name type="scientific">Prorocentrum cordatum</name>
    <dbReference type="NCBI Taxonomy" id="2364126"/>
    <lineage>
        <taxon>Eukaryota</taxon>
        <taxon>Sar</taxon>
        <taxon>Alveolata</taxon>
        <taxon>Dinophyceae</taxon>
        <taxon>Prorocentrales</taxon>
        <taxon>Prorocentraceae</taxon>
        <taxon>Prorocentrum</taxon>
    </lineage>
</organism>